<dbReference type="AlphaFoldDB" id="A0A1Y3BTM6"/>
<keyword evidence="4 12" id="KW-0812">Transmembrane</keyword>
<evidence type="ECO:0000256" key="11">
    <source>
        <dbReference type="ARBA" id="ARBA00023303"/>
    </source>
</evidence>
<accession>A0A1Y3BTM6</accession>
<gene>
    <name evidence="14" type="ORF">BLA29_000140</name>
</gene>
<dbReference type="InterPro" id="IPR019594">
    <property type="entry name" value="Glu/Gly-bd"/>
</dbReference>
<keyword evidence="8" id="KW-0675">Receptor</keyword>
<keyword evidence="9" id="KW-0325">Glycoprotein</keyword>
<feature type="transmembrane region" description="Helical" evidence="12">
    <location>
        <begin position="178"/>
        <end position="201"/>
    </location>
</feature>
<evidence type="ECO:0000313" key="14">
    <source>
        <dbReference type="EMBL" id="OTF83344.1"/>
    </source>
</evidence>
<dbReference type="GO" id="GO:0005886">
    <property type="term" value="C:plasma membrane"/>
    <property type="evidence" value="ECO:0007669"/>
    <property type="project" value="UniProtKB-SubCell"/>
</dbReference>
<sequence length="398" mass="47048">MRLNLLNHTLTIGVIEVPPFTILDEEYLNIECGSENGLIKMMSTYFNFSINFINFQKITGHKLQNGSWTGLMGSLINREIDLGIGAITFDYERSIEFKFLYPHCMSSVSFVTEAPRIISSQFLHRPFDSFVWYLLIFVLLFCFIFDRIQRRFISIEIDLFWISFAQLFHQNLHQKFSYPLFISIWMISWNIGMFILSISYASCLYSFIAAPSYSATIDNIEQLFNAIQSDQIIATSLDNPRNIKYFEDWIGNSSIKIDDKWITVPFTTKAMEMIRDSYIDDKKEIKYAYIDLRETLKFAQADFDEKYIYLPYESLTSSLRSEILAIPLRTDFPYYNEFNRIQKRLFSTGLFNYWQHECYNQLRNKRKSHTTTLVTKTNALTMRQLNNFFIVYHQSIVV</sequence>
<dbReference type="EMBL" id="MUJZ01004094">
    <property type="protein sequence ID" value="OTF83344.1"/>
    <property type="molecule type" value="Genomic_DNA"/>
</dbReference>
<evidence type="ECO:0000256" key="8">
    <source>
        <dbReference type="ARBA" id="ARBA00023170"/>
    </source>
</evidence>
<protein>
    <recommendedName>
        <fullName evidence="13">Ionotropic glutamate receptor L-glutamate and glycine-binding domain-containing protein</fullName>
    </recommendedName>
</protein>
<keyword evidence="5 12" id="KW-1133">Transmembrane helix</keyword>
<evidence type="ECO:0000256" key="1">
    <source>
        <dbReference type="ARBA" id="ARBA00004651"/>
    </source>
</evidence>
<reference evidence="14 15" key="1">
    <citation type="submission" date="2017-03" db="EMBL/GenBank/DDBJ databases">
        <title>Genome Survey of Euroglyphus maynei.</title>
        <authorList>
            <person name="Arlian L.G."/>
            <person name="Morgan M.S."/>
            <person name="Rider S.D."/>
        </authorList>
    </citation>
    <scope>NUCLEOTIDE SEQUENCE [LARGE SCALE GENOMIC DNA]</scope>
    <source>
        <strain evidence="14">Arlian Lab</strain>
        <tissue evidence="14">Whole body</tissue>
    </source>
</reference>
<name>A0A1Y3BTM6_EURMA</name>
<feature type="transmembrane region" description="Helical" evidence="12">
    <location>
        <begin position="130"/>
        <end position="148"/>
    </location>
</feature>
<organism evidence="14 15">
    <name type="scientific">Euroglyphus maynei</name>
    <name type="common">Mayne's house dust mite</name>
    <dbReference type="NCBI Taxonomy" id="6958"/>
    <lineage>
        <taxon>Eukaryota</taxon>
        <taxon>Metazoa</taxon>
        <taxon>Ecdysozoa</taxon>
        <taxon>Arthropoda</taxon>
        <taxon>Chelicerata</taxon>
        <taxon>Arachnida</taxon>
        <taxon>Acari</taxon>
        <taxon>Acariformes</taxon>
        <taxon>Sarcoptiformes</taxon>
        <taxon>Astigmata</taxon>
        <taxon>Psoroptidia</taxon>
        <taxon>Analgoidea</taxon>
        <taxon>Pyroglyphidae</taxon>
        <taxon>Pyroglyphinae</taxon>
        <taxon>Euroglyphus</taxon>
    </lineage>
</organism>
<evidence type="ECO:0000313" key="15">
    <source>
        <dbReference type="Proteomes" id="UP000194236"/>
    </source>
</evidence>
<evidence type="ECO:0000256" key="7">
    <source>
        <dbReference type="ARBA" id="ARBA00023136"/>
    </source>
</evidence>
<dbReference type="Gene3D" id="3.40.190.10">
    <property type="entry name" value="Periplasmic binding protein-like II"/>
    <property type="match status" value="1"/>
</dbReference>
<evidence type="ECO:0000256" key="3">
    <source>
        <dbReference type="ARBA" id="ARBA00022475"/>
    </source>
</evidence>
<feature type="non-terminal residue" evidence="14">
    <location>
        <position position="398"/>
    </location>
</feature>
<comment type="subcellular location">
    <subcellularLocation>
        <location evidence="1">Cell membrane</location>
        <topology evidence="1">Multi-pass membrane protein</topology>
    </subcellularLocation>
</comment>
<evidence type="ECO:0000256" key="12">
    <source>
        <dbReference type="SAM" id="Phobius"/>
    </source>
</evidence>
<keyword evidence="2" id="KW-0813">Transport</keyword>
<dbReference type="Pfam" id="PF10613">
    <property type="entry name" value="Lig_chan-Glu_bd"/>
    <property type="match status" value="1"/>
</dbReference>
<keyword evidence="7 12" id="KW-0472">Membrane</keyword>
<dbReference type="PANTHER" id="PTHR42643">
    <property type="entry name" value="IONOTROPIC RECEPTOR 20A-RELATED"/>
    <property type="match status" value="1"/>
</dbReference>
<evidence type="ECO:0000256" key="5">
    <source>
        <dbReference type="ARBA" id="ARBA00022989"/>
    </source>
</evidence>
<keyword evidence="6" id="KW-0406">Ion transport</keyword>
<keyword evidence="11" id="KW-0407">Ion channel</keyword>
<keyword evidence="10" id="KW-1071">Ligand-gated ion channel</keyword>
<evidence type="ECO:0000256" key="10">
    <source>
        <dbReference type="ARBA" id="ARBA00023286"/>
    </source>
</evidence>
<comment type="caution">
    <text evidence="14">The sequence shown here is derived from an EMBL/GenBank/DDBJ whole genome shotgun (WGS) entry which is preliminary data.</text>
</comment>
<keyword evidence="15" id="KW-1185">Reference proteome</keyword>
<evidence type="ECO:0000256" key="2">
    <source>
        <dbReference type="ARBA" id="ARBA00022448"/>
    </source>
</evidence>
<proteinExistence type="predicted"/>
<dbReference type="PANTHER" id="PTHR42643:SF30">
    <property type="entry name" value="IONOTROPIC RECEPTOR 40A-RELATED"/>
    <property type="match status" value="1"/>
</dbReference>
<keyword evidence="3" id="KW-1003">Cell membrane</keyword>
<dbReference type="Proteomes" id="UP000194236">
    <property type="component" value="Unassembled WGS sequence"/>
</dbReference>
<evidence type="ECO:0000259" key="13">
    <source>
        <dbReference type="Pfam" id="PF10613"/>
    </source>
</evidence>
<dbReference type="GO" id="GO:0015276">
    <property type="term" value="F:ligand-gated monoatomic ion channel activity"/>
    <property type="evidence" value="ECO:0007669"/>
    <property type="project" value="InterPro"/>
</dbReference>
<dbReference type="OrthoDB" id="6506757at2759"/>
<evidence type="ECO:0000256" key="6">
    <source>
        <dbReference type="ARBA" id="ARBA00023065"/>
    </source>
</evidence>
<dbReference type="SUPFAM" id="SSF53850">
    <property type="entry name" value="Periplasmic binding protein-like II"/>
    <property type="match status" value="1"/>
</dbReference>
<feature type="domain" description="Ionotropic glutamate receptor L-glutamate and glycine-binding" evidence="13">
    <location>
        <begin position="10"/>
        <end position="115"/>
    </location>
</feature>
<evidence type="ECO:0000256" key="4">
    <source>
        <dbReference type="ARBA" id="ARBA00022692"/>
    </source>
</evidence>
<evidence type="ECO:0000256" key="9">
    <source>
        <dbReference type="ARBA" id="ARBA00023180"/>
    </source>
</evidence>
<dbReference type="InterPro" id="IPR052192">
    <property type="entry name" value="Insect_Ionotropic_Sensory_Rcpt"/>
</dbReference>